<reference evidence="2 3" key="1">
    <citation type="journal article" date="2013" name="PLoS ONE">
        <title>Genomic and secretomic analyses reveal unique features of the lignocellulolytic enzyme system of Penicillium decumbens.</title>
        <authorList>
            <person name="Liu G."/>
            <person name="Zhang L."/>
            <person name="Wei X."/>
            <person name="Zou G."/>
            <person name="Qin Y."/>
            <person name="Ma L."/>
            <person name="Li J."/>
            <person name="Zheng H."/>
            <person name="Wang S."/>
            <person name="Wang C."/>
            <person name="Xun L."/>
            <person name="Zhao G.-P."/>
            <person name="Zhou Z."/>
            <person name="Qu Y."/>
        </authorList>
    </citation>
    <scope>NUCLEOTIDE SEQUENCE [LARGE SCALE GENOMIC DNA]</scope>
    <source>
        <strain evidence="3">114-2 / CGMCC 5302</strain>
    </source>
</reference>
<evidence type="ECO:0000313" key="2">
    <source>
        <dbReference type="EMBL" id="EPS34408.1"/>
    </source>
</evidence>
<keyword evidence="3" id="KW-1185">Reference proteome</keyword>
<accession>S8B695</accession>
<dbReference type="HOGENOM" id="CLU_1321290_0_0_1"/>
<dbReference type="AlphaFoldDB" id="S8B695"/>
<evidence type="ECO:0000256" key="1">
    <source>
        <dbReference type="SAM" id="MobiDB-lite"/>
    </source>
</evidence>
<proteinExistence type="predicted"/>
<protein>
    <submittedName>
        <fullName evidence="2">Uncharacterized protein</fullName>
    </submittedName>
</protein>
<dbReference type="EMBL" id="KB644415">
    <property type="protein sequence ID" value="EPS34408.1"/>
    <property type="molecule type" value="Genomic_DNA"/>
</dbReference>
<gene>
    <name evidence="2" type="ORF">PDE_09372</name>
</gene>
<dbReference type="Proteomes" id="UP000019376">
    <property type="component" value="Unassembled WGS sequence"/>
</dbReference>
<sequence>MISSGCSLELASLRTRRNGLQPGGACSGRVELFSSHLSPFWPRSGPFSNLCGTHLPPLNPVEREREKEREQLATAYLAEMTATGGREEERFRSSTLVFLIRVLVQSEFVCTSLESVENTTGTLLDHDSRFFDRGYGSAVFCTLTGLSSGGKGTPGQEPLYLRQVNPAESCSVPVNQEGSRGREPPFDTPPVDLDNGFRAGPGALRTAN</sequence>
<organism evidence="2 3">
    <name type="scientific">Penicillium oxalicum (strain 114-2 / CGMCC 5302)</name>
    <name type="common">Penicillium decumbens</name>
    <dbReference type="NCBI Taxonomy" id="933388"/>
    <lineage>
        <taxon>Eukaryota</taxon>
        <taxon>Fungi</taxon>
        <taxon>Dikarya</taxon>
        <taxon>Ascomycota</taxon>
        <taxon>Pezizomycotina</taxon>
        <taxon>Eurotiomycetes</taxon>
        <taxon>Eurotiomycetidae</taxon>
        <taxon>Eurotiales</taxon>
        <taxon>Aspergillaceae</taxon>
        <taxon>Penicillium</taxon>
    </lineage>
</organism>
<feature type="region of interest" description="Disordered" evidence="1">
    <location>
        <begin position="171"/>
        <end position="208"/>
    </location>
</feature>
<evidence type="ECO:0000313" key="3">
    <source>
        <dbReference type="Proteomes" id="UP000019376"/>
    </source>
</evidence>
<name>S8B695_PENO1</name>